<sequence>MPSDHLKLYESSGSPNSRRVRIFLAEKGIGVSRVPVDLGAKEQLSEEYAKINPRQVVPTLVLDDGTAIGEVPAILRYLEETHPNTPLLGSSPKEKALVTMWERRMELEGFAAVMETVRNKVPGLKGRAIAGAHAYEQIPALVERGRQRIADFYADLEVRLAAVPFVAGDSFGVADITAVVAVDFATKAVDIPIPEGNSTTRHWYEKIAARPSFTA</sequence>
<evidence type="ECO:0000259" key="1">
    <source>
        <dbReference type="PROSITE" id="PS50404"/>
    </source>
</evidence>
<name>A0ABQ6CW60_9HYPH</name>
<proteinExistence type="predicted"/>
<dbReference type="Pfam" id="PF13410">
    <property type="entry name" value="GST_C_2"/>
    <property type="match status" value="1"/>
</dbReference>
<dbReference type="Gene3D" id="1.20.1050.10">
    <property type="match status" value="1"/>
</dbReference>
<evidence type="ECO:0000259" key="2">
    <source>
        <dbReference type="PROSITE" id="PS50405"/>
    </source>
</evidence>
<dbReference type="RefSeq" id="WP_284315907.1">
    <property type="nucleotide sequence ID" value="NZ_BSPC01000068.1"/>
</dbReference>
<dbReference type="PANTHER" id="PTHR44051:SF8">
    <property type="entry name" value="GLUTATHIONE S-TRANSFERASE GSTA"/>
    <property type="match status" value="1"/>
</dbReference>
<keyword evidence="4" id="KW-1185">Reference proteome</keyword>
<organism evidence="3 4">
    <name type="scientific">Labrys miyagiensis</name>
    <dbReference type="NCBI Taxonomy" id="346912"/>
    <lineage>
        <taxon>Bacteria</taxon>
        <taxon>Pseudomonadati</taxon>
        <taxon>Pseudomonadota</taxon>
        <taxon>Alphaproteobacteria</taxon>
        <taxon>Hyphomicrobiales</taxon>
        <taxon>Xanthobacteraceae</taxon>
        <taxon>Labrys</taxon>
    </lineage>
</organism>
<feature type="domain" description="GST C-terminal" evidence="2">
    <location>
        <begin position="91"/>
        <end position="215"/>
    </location>
</feature>
<dbReference type="PROSITE" id="PS50404">
    <property type="entry name" value="GST_NTER"/>
    <property type="match status" value="1"/>
</dbReference>
<dbReference type="PANTHER" id="PTHR44051">
    <property type="entry name" value="GLUTATHIONE S-TRANSFERASE-RELATED"/>
    <property type="match status" value="1"/>
</dbReference>
<dbReference type="PROSITE" id="PS50405">
    <property type="entry name" value="GST_CTER"/>
    <property type="match status" value="1"/>
</dbReference>
<dbReference type="PROSITE" id="PS51354">
    <property type="entry name" value="GLUTAREDOXIN_2"/>
    <property type="match status" value="1"/>
</dbReference>
<dbReference type="Pfam" id="PF13417">
    <property type="entry name" value="GST_N_3"/>
    <property type="match status" value="1"/>
</dbReference>
<evidence type="ECO:0000313" key="3">
    <source>
        <dbReference type="EMBL" id="GLS22964.1"/>
    </source>
</evidence>
<dbReference type="SFLD" id="SFLDG00358">
    <property type="entry name" value="Main_(cytGST)"/>
    <property type="match status" value="1"/>
</dbReference>
<dbReference type="CDD" id="cd03051">
    <property type="entry name" value="GST_N_GTT2_like"/>
    <property type="match status" value="1"/>
</dbReference>
<dbReference type="InterPro" id="IPR036249">
    <property type="entry name" value="Thioredoxin-like_sf"/>
</dbReference>
<dbReference type="InterPro" id="IPR004045">
    <property type="entry name" value="Glutathione_S-Trfase_N"/>
</dbReference>
<evidence type="ECO:0000313" key="4">
    <source>
        <dbReference type="Proteomes" id="UP001156882"/>
    </source>
</evidence>
<dbReference type="SUPFAM" id="SSF52833">
    <property type="entry name" value="Thioredoxin-like"/>
    <property type="match status" value="1"/>
</dbReference>
<reference evidence="4" key="1">
    <citation type="journal article" date="2019" name="Int. J. Syst. Evol. Microbiol.">
        <title>The Global Catalogue of Microorganisms (GCM) 10K type strain sequencing project: providing services to taxonomists for standard genome sequencing and annotation.</title>
        <authorList>
            <consortium name="The Broad Institute Genomics Platform"/>
            <consortium name="The Broad Institute Genome Sequencing Center for Infectious Disease"/>
            <person name="Wu L."/>
            <person name="Ma J."/>
        </authorList>
    </citation>
    <scope>NUCLEOTIDE SEQUENCE [LARGE SCALE GENOMIC DNA]</scope>
    <source>
        <strain evidence="4">NBRC 101365</strain>
    </source>
</reference>
<gene>
    <name evidence="3" type="ORF">GCM10007874_59840</name>
</gene>
<dbReference type="InterPro" id="IPR010987">
    <property type="entry name" value="Glutathione-S-Trfase_C-like"/>
</dbReference>
<feature type="domain" description="GST N-terminal" evidence="1">
    <location>
        <begin position="4"/>
        <end position="86"/>
    </location>
</feature>
<protein>
    <submittedName>
        <fullName evidence="3">Glutathione S-transferase</fullName>
    </submittedName>
</protein>
<dbReference type="EMBL" id="BSPC01000068">
    <property type="protein sequence ID" value="GLS22964.1"/>
    <property type="molecule type" value="Genomic_DNA"/>
</dbReference>
<dbReference type="SFLD" id="SFLDS00019">
    <property type="entry name" value="Glutathione_Transferase_(cytos"/>
    <property type="match status" value="1"/>
</dbReference>
<dbReference type="Proteomes" id="UP001156882">
    <property type="component" value="Unassembled WGS sequence"/>
</dbReference>
<accession>A0ABQ6CW60</accession>
<dbReference type="SUPFAM" id="SSF47616">
    <property type="entry name" value="GST C-terminal domain-like"/>
    <property type="match status" value="1"/>
</dbReference>
<dbReference type="InterPro" id="IPR040079">
    <property type="entry name" value="Glutathione_S-Trfase"/>
</dbReference>
<dbReference type="InterPro" id="IPR034345">
    <property type="entry name" value="Gtt2-like_N"/>
</dbReference>
<dbReference type="InterPro" id="IPR036282">
    <property type="entry name" value="Glutathione-S-Trfase_C_sf"/>
</dbReference>
<dbReference type="Gene3D" id="3.40.30.10">
    <property type="entry name" value="Glutaredoxin"/>
    <property type="match status" value="1"/>
</dbReference>
<comment type="caution">
    <text evidence="3">The sequence shown here is derived from an EMBL/GenBank/DDBJ whole genome shotgun (WGS) entry which is preliminary data.</text>
</comment>